<dbReference type="InterPro" id="IPR008764">
    <property type="entry name" value="Peptidase_U57"/>
</dbReference>
<evidence type="ECO:0000313" key="2">
    <source>
        <dbReference type="Proteomes" id="UP000019109"/>
    </source>
</evidence>
<dbReference type="GO" id="GO:0008233">
    <property type="term" value="F:peptidase activity"/>
    <property type="evidence" value="ECO:0007669"/>
    <property type="project" value="UniProtKB-KW"/>
</dbReference>
<proteinExistence type="predicted"/>
<organism evidence="1 2">
    <name type="scientific">Acetivibrio straminisolvens JCM 21531</name>
    <dbReference type="NCBI Taxonomy" id="1294263"/>
    <lineage>
        <taxon>Bacteria</taxon>
        <taxon>Bacillati</taxon>
        <taxon>Bacillota</taxon>
        <taxon>Clostridia</taxon>
        <taxon>Eubacteriales</taxon>
        <taxon>Oscillospiraceae</taxon>
        <taxon>Acetivibrio</taxon>
    </lineage>
</organism>
<dbReference type="Proteomes" id="UP000019109">
    <property type="component" value="Unassembled WGS sequence"/>
</dbReference>
<accession>W4VCI6</accession>
<dbReference type="EMBL" id="BAVR01000106">
    <property type="protein sequence ID" value="GAE90902.1"/>
    <property type="molecule type" value="Genomic_DNA"/>
</dbReference>
<keyword evidence="1" id="KW-0378">Hydrolase</keyword>
<name>W4VCI6_9FIRM</name>
<dbReference type="STRING" id="1294263.JCM21531_4557"/>
<sequence>MEEYRKLGIEAVGVYVREREQPFKIFNLLKEHKPDILVLTGHDGVIKTEKGYSDIENYRNSKYFVEAVREARRFDSNLDSLVIFAGACQSMFKKIIEAGANFASSPYRVLIHALDPVMICEKIAFTSINQVITPQDVINKTITGVKGIGGIETRGKYRNGFPREPYNIK</sequence>
<dbReference type="AlphaFoldDB" id="W4VCI6"/>
<comment type="caution">
    <text evidence="1">The sequence shown here is derived from an EMBL/GenBank/DDBJ whole genome shotgun (WGS) entry which is preliminary data.</text>
</comment>
<protein>
    <submittedName>
        <fullName evidence="1">Sporulation-specific protease YabG</fullName>
    </submittedName>
</protein>
<reference evidence="1" key="1">
    <citation type="journal article" date="2014" name="Genome Announc.">
        <title>Draft Genome Sequence of Clostridium straminisolvens Strain JCM 21531T, Isolated from a Cellulose-Degrading Bacterial Community.</title>
        <authorList>
            <person name="Yuki M."/>
            <person name="Oshima K."/>
            <person name="Suda W."/>
            <person name="Sakamoto M."/>
            <person name="Kitamura K."/>
            <person name="Iida T."/>
            <person name="Hattori M."/>
            <person name="Ohkuma M."/>
        </authorList>
    </citation>
    <scope>NUCLEOTIDE SEQUENCE [LARGE SCALE GENOMIC DNA]</scope>
    <source>
        <strain evidence="1">JCM 21531</strain>
    </source>
</reference>
<keyword evidence="2" id="KW-1185">Reference proteome</keyword>
<evidence type="ECO:0000313" key="1">
    <source>
        <dbReference type="EMBL" id="GAE90902.1"/>
    </source>
</evidence>
<gene>
    <name evidence="1" type="ORF">JCM21531_4557</name>
</gene>
<dbReference type="GO" id="GO:0006508">
    <property type="term" value="P:proteolysis"/>
    <property type="evidence" value="ECO:0007669"/>
    <property type="project" value="UniProtKB-KW"/>
</dbReference>
<keyword evidence="1" id="KW-0645">Protease</keyword>
<dbReference type="Pfam" id="PF05582">
    <property type="entry name" value="Peptidase_U57"/>
    <property type="match status" value="1"/>
</dbReference>